<organism evidence="2 3">
    <name type="scientific">Pseudomonas migulae</name>
    <dbReference type="NCBI Taxonomy" id="78543"/>
    <lineage>
        <taxon>Bacteria</taxon>
        <taxon>Pseudomonadati</taxon>
        <taxon>Pseudomonadota</taxon>
        <taxon>Gammaproteobacteria</taxon>
        <taxon>Pseudomonadales</taxon>
        <taxon>Pseudomonadaceae</taxon>
        <taxon>Pseudomonas</taxon>
    </lineage>
</organism>
<dbReference type="SUPFAM" id="SSF53098">
    <property type="entry name" value="Ribonuclease H-like"/>
    <property type="match status" value="1"/>
</dbReference>
<dbReference type="RefSeq" id="WP_084317585.1">
    <property type="nucleotide sequence ID" value="NZ_FNTY01000002.1"/>
</dbReference>
<feature type="domain" description="Integrase catalytic" evidence="1">
    <location>
        <begin position="250"/>
        <end position="458"/>
    </location>
</feature>
<evidence type="ECO:0000313" key="2">
    <source>
        <dbReference type="EMBL" id="SEF03105.1"/>
    </source>
</evidence>
<dbReference type="InterPro" id="IPR012337">
    <property type="entry name" value="RNaseH-like_sf"/>
</dbReference>
<dbReference type="PROSITE" id="PS50994">
    <property type="entry name" value="INTEGRASE"/>
    <property type="match status" value="1"/>
</dbReference>
<dbReference type="InterPro" id="IPR001584">
    <property type="entry name" value="Integrase_cat-core"/>
</dbReference>
<dbReference type="GO" id="GO:0003676">
    <property type="term" value="F:nucleic acid binding"/>
    <property type="evidence" value="ECO:0007669"/>
    <property type="project" value="InterPro"/>
</dbReference>
<dbReference type="InterPro" id="IPR036397">
    <property type="entry name" value="RNaseH_sf"/>
</dbReference>
<dbReference type="AlphaFoldDB" id="A0A1H5NNE3"/>
<dbReference type="GO" id="GO:0015074">
    <property type="term" value="P:DNA integration"/>
    <property type="evidence" value="ECO:0007669"/>
    <property type="project" value="InterPro"/>
</dbReference>
<dbReference type="Gene3D" id="3.30.420.10">
    <property type="entry name" value="Ribonuclease H-like superfamily/Ribonuclease H"/>
    <property type="match status" value="1"/>
</dbReference>
<evidence type="ECO:0000313" key="3">
    <source>
        <dbReference type="Proteomes" id="UP000198985"/>
    </source>
</evidence>
<dbReference type="EMBL" id="FNTY01000002">
    <property type="protein sequence ID" value="SEF03105.1"/>
    <property type="molecule type" value="Genomic_DNA"/>
</dbReference>
<evidence type="ECO:0000259" key="1">
    <source>
        <dbReference type="PROSITE" id="PS50994"/>
    </source>
</evidence>
<sequence>MQTFLLKAKLVVVINGTTMSLQRRLVDRRLLFFDELGEPTTLTEYEFQLGYERREIEISEEQPYLGEVPHVRNVAPDLTCFPLKHREEALRRRRYLEGVMEGNTVLPNKESLKEKLAQVAANLEDESIPSVSTLRRWYSRFVGGSVVKLIPKHTEKGRSNVISGELEEILKNVIDEIYLQLQRHTISVVVGEYLKRVDEINALRLPTDQLSKPCSMTVRRYIAKLDPYEVDIHRIGKHAAKKKHRVAGEVLVVDGILDRWEIDHTQLDVQLVDEETGLVIGRPYITVVLDKFSRMIMGYLLHLAAPNTETVLRVIERSIRPKAAFLERFPKVQNEWRAHGLPARLVPDNAAEFHADDLIAGFNELGIEIMYPRSRGPELKGSVERFFRTQNLGLIHNLPGTTFSSIQQKGDYKSEKHACFTLAQLEASVVKWIVDGYHQTPHRGLNEKTPAQIWASGEASRLIKLPVDPDALECILARRSLVQVHHYGIEIDGYGYHSPELSELRARLKPKEKIGVRYRDEIDHVWVHDRFRNVFLQVHIKDKSMLGLSRELLKAAKKALKESGNFNPSFEQVHQCYRDIRDDVEQARRSQKLRTRRAVARAKLDKDGWKIRAAKPQTVSAEMDWLDKPITTGIATPFKVTYRRPDTGSKS</sequence>
<dbReference type="Proteomes" id="UP000198985">
    <property type="component" value="Unassembled WGS sequence"/>
</dbReference>
<reference evidence="2 3" key="1">
    <citation type="submission" date="2016-10" db="EMBL/GenBank/DDBJ databases">
        <authorList>
            <person name="de Groot N.N."/>
        </authorList>
    </citation>
    <scope>NUCLEOTIDE SEQUENCE [LARGE SCALE GENOMIC DNA]</scope>
    <source>
        <strain evidence="2 3">BS3662</strain>
    </source>
</reference>
<protein>
    <submittedName>
        <fullName evidence="2">Putative transposase</fullName>
    </submittedName>
</protein>
<proteinExistence type="predicted"/>
<gene>
    <name evidence="2" type="ORF">SAMN04490194_6356</name>
</gene>
<name>A0A1H5NNE3_9PSED</name>
<accession>A0A1H5NNE3</accession>